<evidence type="ECO:0000259" key="1">
    <source>
        <dbReference type="PROSITE" id="PS51704"/>
    </source>
</evidence>
<dbReference type="PANTHER" id="PTHR43805:SF1">
    <property type="entry name" value="GP-PDE DOMAIN-CONTAINING PROTEIN"/>
    <property type="match status" value="1"/>
</dbReference>
<dbReference type="Pfam" id="PF03009">
    <property type="entry name" value="GDPD"/>
    <property type="match status" value="1"/>
</dbReference>
<organism evidence="2 3">
    <name type="scientific">Kutzneria chonburiensis</name>
    <dbReference type="NCBI Taxonomy" id="1483604"/>
    <lineage>
        <taxon>Bacteria</taxon>
        <taxon>Bacillati</taxon>
        <taxon>Actinomycetota</taxon>
        <taxon>Actinomycetes</taxon>
        <taxon>Pseudonocardiales</taxon>
        <taxon>Pseudonocardiaceae</taxon>
        <taxon>Kutzneria</taxon>
    </lineage>
</organism>
<dbReference type="InterPro" id="IPR017946">
    <property type="entry name" value="PLC-like_Pdiesterase_TIM-brl"/>
</dbReference>
<dbReference type="InterPro" id="IPR030395">
    <property type="entry name" value="GP_PDE_dom"/>
</dbReference>
<proteinExistence type="predicted"/>
<sequence>MRSGHPYLADGPYPRALAHRGWHVGDLAGMENSLSSFRRAIEEGYRYIETDVQATTDGVVVVQHDDVLDRTTDRHGVINQLPWSEVGKALVGGREAIPRLEHVLEELPTALLNVDVKADNAAGPVLRVLERCNAWDRVCLASFSDARLARLRKVAGDKLVTSMGPLTVGALWASGRWPWLGTGRFVAGQMAQVPVRQGPLRVVDRRFVDRAHRVGLEVHVWTVDTEAEMTSLLDLGVDGLVTDRPDLLRDVLRSRSQWPA</sequence>
<comment type="caution">
    <text evidence="2">The sequence shown here is derived from an EMBL/GenBank/DDBJ whole genome shotgun (WGS) entry which is preliminary data.</text>
</comment>
<dbReference type="RefSeq" id="WP_273941559.1">
    <property type="nucleotide sequence ID" value="NZ_CP097263.1"/>
</dbReference>
<keyword evidence="3" id="KW-1185">Reference proteome</keyword>
<feature type="domain" description="GP-PDE" evidence="1">
    <location>
        <begin position="14"/>
        <end position="252"/>
    </location>
</feature>
<name>A0ABV6MSM8_9PSEU</name>
<accession>A0ABV6MSM8</accession>
<dbReference type="Gene3D" id="3.20.20.190">
    <property type="entry name" value="Phosphatidylinositol (PI) phosphodiesterase"/>
    <property type="match status" value="1"/>
</dbReference>
<gene>
    <name evidence="2" type="ORF">ACFFH7_16810</name>
</gene>
<evidence type="ECO:0000313" key="3">
    <source>
        <dbReference type="Proteomes" id="UP001589810"/>
    </source>
</evidence>
<protein>
    <submittedName>
        <fullName evidence="2">Glycerophosphodiester phosphodiesterase</fullName>
    </submittedName>
</protein>
<evidence type="ECO:0000313" key="2">
    <source>
        <dbReference type="EMBL" id="MFC0543164.1"/>
    </source>
</evidence>
<reference evidence="2 3" key="1">
    <citation type="submission" date="2024-09" db="EMBL/GenBank/DDBJ databases">
        <authorList>
            <person name="Sun Q."/>
            <person name="Mori K."/>
        </authorList>
    </citation>
    <scope>NUCLEOTIDE SEQUENCE [LARGE SCALE GENOMIC DNA]</scope>
    <source>
        <strain evidence="2 3">TBRC 1432</strain>
    </source>
</reference>
<dbReference type="Proteomes" id="UP001589810">
    <property type="component" value="Unassembled WGS sequence"/>
</dbReference>
<dbReference type="EMBL" id="JBHLUD010000004">
    <property type="protein sequence ID" value="MFC0543164.1"/>
    <property type="molecule type" value="Genomic_DNA"/>
</dbReference>
<dbReference type="PANTHER" id="PTHR43805">
    <property type="entry name" value="GLYCEROPHOSPHORYL DIESTER PHOSPHODIESTERASE"/>
    <property type="match status" value="1"/>
</dbReference>
<dbReference type="PROSITE" id="PS51704">
    <property type="entry name" value="GP_PDE"/>
    <property type="match status" value="1"/>
</dbReference>
<dbReference type="SUPFAM" id="SSF51695">
    <property type="entry name" value="PLC-like phosphodiesterases"/>
    <property type="match status" value="1"/>
</dbReference>
<dbReference type="CDD" id="cd08561">
    <property type="entry name" value="GDPD_cytoplasmic_ScUgpQ2_like"/>
    <property type="match status" value="1"/>
</dbReference>
<dbReference type="PROSITE" id="PS50007">
    <property type="entry name" value="PIPLC_X_DOMAIN"/>
    <property type="match status" value="1"/>
</dbReference>